<dbReference type="InterPro" id="IPR050074">
    <property type="entry name" value="DHO_dehydrogenase"/>
</dbReference>
<dbReference type="PANTHER" id="PTHR48109">
    <property type="entry name" value="DIHYDROOROTATE DEHYDROGENASE (QUINONE), MITOCHONDRIAL-RELATED"/>
    <property type="match status" value="1"/>
</dbReference>
<dbReference type="GO" id="GO:0044205">
    <property type="term" value="P:'de novo' UMP biosynthetic process"/>
    <property type="evidence" value="ECO:0007669"/>
    <property type="project" value="UniProtKB-UniPathway"/>
</dbReference>
<keyword evidence="5" id="KW-0665">Pyrimidine biosynthesis</keyword>
<comment type="cofactor">
    <cofactor evidence="1">
        <name>FMN</name>
        <dbReference type="ChEBI" id="CHEBI:58210"/>
    </cofactor>
</comment>
<dbReference type="GO" id="GO:0004152">
    <property type="term" value="F:dihydroorotate dehydrogenase activity"/>
    <property type="evidence" value="ECO:0007669"/>
    <property type="project" value="InterPro"/>
</dbReference>
<dbReference type="NCBIfam" id="NF005741">
    <property type="entry name" value="PRK07565.1"/>
    <property type="match status" value="1"/>
</dbReference>
<evidence type="ECO:0000256" key="2">
    <source>
        <dbReference type="ARBA" id="ARBA00004725"/>
    </source>
</evidence>
<keyword evidence="9" id="KW-1185">Reference proteome</keyword>
<dbReference type="GO" id="GO:0005737">
    <property type="term" value="C:cytoplasm"/>
    <property type="evidence" value="ECO:0007669"/>
    <property type="project" value="InterPro"/>
</dbReference>
<organism evidence="8 9">
    <name type="scientific">Deferribacter autotrophicus</name>
    <dbReference type="NCBI Taxonomy" id="500465"/>
    <lineage>
        <taxon>Bacteria</taxon>
        <taxon>Pseudomonadati</taxon>
        <taxon>Deferribacterota</taxon>
        <taxon>Deferribacteres</taxon>
        <taxon>Deferribacterales</taxon>
        <taxon>Deferribacteraceae</taxon>
        <taxon>Deferribacter</taxon>
    </lineage>
</organism>
<comment type="caution">
    <text evidence="8">The sequence shown here is derived from an EMBL/GenBank/DDBJ whole genome shotgun (WGS) entry which is preliminary data.</text>
</comment>
<keyword evidence="3" id="KW-0285">Flavoprotein</keyword>
<dbReference type="GO" id="GO:0006207">
    <property type="term" value="P:'de novo' pyrimidine nucleobase biosynthetic process"/>
    <property type="evidence" value="ECO:0007669"/>
    <property type="project" value="TreeGrafter"/>
</dbReference>
<protein>
    <submittedName>
        <fullName evidence="8">Dihydroorotate dehydrogenase-like protein</fullName>
    </submittedName>
</protein>
<feature type="domain" description="Dihydroorotate dehydrogenase catalytic" evidence="7">
    <location>
        <begin position="4"/>
        <end position="285"/>
    </location>
</feature>
<comment type="pathway">
    <text evidence="2">Pyrimidine metabolism; UMP biosynthesis via de novo pathway.</text>
</comment>
<dbReference type="InterPro" id="IPR005720">
    <property type="entry name" value="Dihydroorotate_DH_cat"/>
</dbReference>
<dbReference type="InterPro" id="IPR013785">
    <property type="entry name" value="Aldolase_TIM"/>
</dbReference>
<dbReference type="PANTHER" id="PTHR48109:SF3">
    <property type="entry name" value="SLL0744 PROTEIN"/>
    <property type="match status" value="1"/>
</dbReference>
<evidence type="ECO:0000256" key="4">
    <source>
        <dbReference type="ARBA" id="ARBA00022643"/>
    </source>
</evidence>
<evidence type="ECO:0000259" key="7">
    <source>
        <dbReference type="Pfam" id="PF01180"/>
    </source>
</evidence>
<name>A0A5A8F159_9BACT</name>
<dbReference type="OrthoDB" id="9794954at2"/>
<keyword evidence="4" id="KW-0288">FMN</keyword>
<reference evidence="8 9" key="1">
    <citation type="submission" date="2019-06" db="EMBL/GenBank/DDBJ databases">
        <title>Genomic insights into carbon and energy metabolism of Deferribacter autotrophicus revealed new metabolic traits in the phylum Deferribacteres.</title>
        <authorList>
            <person name="Slobodkin A.I."/>
            <person name="Slobodkina G.B."/>
            <person name="Allioux M."/>
            <person name="Alain K."/>
            <person name="Jebbar M."/>
            <person name="Shadrin V."/>
            <person name="Kublanov I.V."/>
            <person name="Toshchakov S.V."/>
            <person name="Bonch-Osmolovskaya E.A."/>
        </authorList>
    </citation>
    <scope>NUCLEOTIDE SEQUENCE [LARGE SCALE GENOMIC DNA]</scope>
    <source>
        <strain evidence="8 9">SL50</strain>
    </source>
</reference>
<sequence>MADLKTFYLGYELKNPIILASCSLTKNVDNICQAESAGVSAVVLKSLFEEEIKSEMGAVSNDFHPEAYEYEYSSAGLMYGASKYLDLIKEAKKRVKIPVFASVNCIDSEIWIDYAKSIEDAGADGLELNISYISFNINDDPREVEKRYLNIVENVKTSLNIPVAVKIGWYFTSIPYMVKSLKDAGADGIVMFNRYYQLSYDIEKEKFMLVNYFSSDTETYQVLRWVGIVHKQVDIDIAATGGIHNAKQILEHIFMGASVVELASVFYKNGIKYAENLLTELNEIMDDLNMASIKDIKGKGIDTIEEFKSLERVQYMKILGGEE</sequence>
<dbReference type="EMBL" id="VFJB01000009">
    <property type="protein sequence ID" value="KAA0257121.1"/>
    <property type="molecule type" value="Genomic_DNA"/>
</dbReference>
<dbReference type="PIRSF" id="PIRSF000164">
    <property type="entry name" value="DHO_oxidase"/>
    <property type="match status" value="1"/>
</dbReference>
<dbReference type="AlphaFoldDB" id="A0A5A8F159"/>
<dbReference type="RefSeq" id="WP_149267264.1">
    <property type="nucleotide sequence ID" value="NZ_VFJB01000009.1"/>
</dbReference>
<evidence type="ECO:0000256" key="1">
    <source>
        <dbReference type="ARBA" id="ARBA00001917"/>
    </source>
</evidence>
<dbReference type="InterPro" id="IPR012135">
    <property type="entry name" value="Dihydroorotate_DH_1_2"/>
</dbReference>
<evidence type="ECO:0000256" key="5">
    <source>
        <dbReference type="ARBA" id="ARBA00022975"/>
    </source>
</evidence>
<evidence type="ECO:0000313" key="8">
    <source>
        <dbReference type="EMBL" id="KAA0257121.1"/>
    </source>
</evidence>
<evidence type="ECO:0000256" key="6">
    <source>
        <dbReference type="ARBA" id="ARBA00023002"/>
    </source>
</evidence>
<gene>
    <name evidence="8" type="ORF">FHQ18_11165</name>
</gene>
<evidence type="ECO:0000256" key="3">
    <source>
        <dbReference type="ARBA" id="ARBA00022630"/>
    </source>
</evidence>
<proteinExistence type="predicted"/>
<dbReference type="SUPFAM" id="SSF51395">
    <property type="entry name" value="FMN-linked oxidoreductases"/>
    <property type="match status" value="1"/>
</dbReference>
<dbReference type="Proteomes" id="UP000322876">
    <property type="component" value="Unassembled WGS sequence"/>
</dbReference>
<accession>A0A5A8F159</accession>
<dbReference type="Pfam" id="PF01180">
    <property type="entry name" value="DHO_dh"/>
    <property type="match status" value="1"/>
</dbReference>
<dbReference type="Gene3D" id="3.20.20.70">
    <property type="entry name" value="Aldolase class I"/>
    <property type="match status" value="1"/>
</dbReference>
<dbReference type="UniPathway" id="UPA00070"/>
<evidence type="ECO:0000313" key="9">
    <source>
        <dbReference type="Proteomes" id="UP000322876"/>
    </source>
</evidence>
<keyword evidence="6" id="KW-0560">Oxidoreductase</keyword>